<keyword evidence="5" id="KW-1185">Reference proteome</keyword>
<dbReference type="InterPro" id="IPR005225">
    <property type="entry name" value="Small_GTP-bd"/>
</dbReference>
<comment type="caution">
    <text evidence="4">The sequence shown here is derived from an EMBL/GenBank/DDBJ whole genome shotgun (WGS) entry which is preliminary data.</text>
</comment>
<organism evidence="4 5">
    <name type="scientific">Tritrichomonas musculus</name>
    <dbReference type="NCBI Taxonomy" id="1915356"/>
    <lineage>
        <taxon>Eukaryota</taxon>
        <taxon>Metamonada</taxon>
        <taxon>Parabasalia</taxon>
        <taxon>Tritrichomonadida</taxon>
        <taxon>Tritrichomonadidae</taxon>
        <taxon>Tritrichomonas</taxon>
    </lineage>
</organism>
<keyword evidence="1 3" id="KW-0547">Nucleotide-binding</keyword>
<sequence>MGLLRLLQQMRRSDHECRILLLGLDNAGKTTILKNLCNEDPTETSPTRGFNVKTVQADSFKFNVWDIGGQKAIRQYWDNYYENTDALVWVVDCADEPRLEETSLELTSLLADPKLANVPVLIFANKQDLATALPADQITVALDLHKIRDHPWQIQGCSAITGKGLDEGLKWLVQSIK</sequence>
<gene>
    <name evidence="4" type="ORF">M9Y10_004598</name>
</gene>
<dbReference type="PANTHER" id="PTHR45697">
    <property type="entry name" value="ADP-RIBOSYLATION FACTOR-LIKE PROTEIN 2-RELATED"/>
    <property type="match status" value="1"/>
</dbReference>
<comment type="similarity">
    <text evidence="3">Belongs to the small GTPase superfamily. Arf family.</text>
</comment>
<dbReference type="PROSITE" id="PS51417">
    <property type="entry name" value="ARF"/>
    <property type="match status" value="1"/>
</dbReference>
<dbReference type="NCBIfam" id="TIGR00231">
    <property type="entry name" value="small_GTP"/>
    <property type="match status" value="1"/>
</dbReference>
<dbReference type="Gene3D" id="3.40.50.300">
    <property type="entry name" value="P-loop containing nucleotide triphosphate hydrolases"/>
    <property type="match status" value="1"/>
</dbReference>
<accession>A0ABR2JJ44</accession>
<dbReference type="InterPro" id="IPR027417">
    <property type="entry name" value="P-loop_NTPase"/>
</dbReference>
<protein>
    <submittedName>
        <fullName evidence="4">ADP-ribosylation factor protein 3</fullName>
    </submittedName>
</protein>
<dbReference type="PRINTS" id="PR00328">
    <property type="entry name" value="SAR1GTPBP"/>
</dbReference>
<evidence type="ECO:0000256" key="3">
    <source>
        <dbReference type="RuleBase" id="RU003925"/>
    </source>
</evidence>
<dbReference type="SMART" id="SM00178">
    <property type="entry name" value="SAR"/>
    <property type="match status" value="1"/>
</dbReference>
<dbReference type="CDD" id="cd04155">
    <property type="entry name" value="Arl3"/>
    <property type="match status" value="1"/>
</dbReference>
<dbReference type="InterPro" id="IPR044612">
    <property type="entry name" value="ARL2/3"/>
</dbReference>
<evidence type="ECO:0000256" key="1">
    <source>
        <dbReference type="ARBA" id="ARBA00022741"/>
    </source>
</evidence>
<evidence type="ECO:0000256" key="2">
    <source>
        <dbReference type="ARBA" id="ARBA00023134"/>
    </source>
</evidence>
<keyword evidence="2 3" id="KW-0342">GTP-binding</keyword>
<dbReference type="Pfam" id="PF00025">
    <property type="entry name" value="Arf"/>
    <property type="match status" value="1"/>
</dbReference>
<dbReference type="SUPFAM" id="SSF52540">
    <property type="entry name" value="P-loop containing nucleoside triphosphate hydrolases"/>
    <property type="match status" value="1"/>
</dbReference>
<evidence type="ECO:0000313" key="4">
    <source>
        <dbReference type="EMBL" id="KAK8877835.1"/>
    </source>
</evidence>
<proteinExistence type="inferred from homology"/>
<dbReference type="InterPro" id="IPR006689">
    <property type="entry name" value="Small_GTPase_ARF/SAR"/>
</dbReference>
<dbReference type="Proteomes" id="UP001470230">
    <property type="component" value="Unassembled WGS sequence"/>
</dbReference>
<dbReference type="SMART" id="SM00177">
    <property type="entry name" value="ARF"/>
    <property type="match status" value="1"/>
</dbReference>
<dbReference type="EMBL" id="JAPFFF010000011">
    <property type="protein sequence ID" value="KAK8877835.1"/>
    <property type="molecule type" value="Genomic_DNA"/>
</dbReference>
<name>A0ABR2JJ44_9EUKA</name>
<reference evidence="4 5" key="1">
    <citation type="submission" date="2024-04" db="EMBL/GenBank/DDBJ databases">
        <title>Tritrichomonas musculus Genome.</title>
        <authorList>
            <person name="Alves-Ferreira E."/>
            <person name="Grigg M."/>
            <person name="Lorenzi H."/>
            <person name="Galac M."/>
        </authorList>
    </citation>
    <scope>NUCLEOTIDE SEQUENCE [LARGE SCALE GENOMIC DNA]</scope>
    <source>
        <strain evidence="4 5">EAF2021</strain>
    </source>
</reference>
<evidence type="ECO:0000313" key="5">
    <source>
        <dbReference type="Proteomes" id="UP001470230"/>
    </source>
</evidence>